<feature type="transmembrane region" description="Helical" evidence="8">
    <location>
        <begin position="86"/>
        <end position="107"/>
    </location>
</feature>
<dbReference type="PANTHER" id="PTHR31326:SF1">
    <property type="entry name" value="PROTEIN CLT2, CHLOROPLASTIC"/>
    <property type="match status" value="1"/>
</dbReference>
<evidence type="ECO:0000256" key="8">
    <source>
        <dbReference type="SAM" id="Phobius"/>
    </source>
</evidence>
<feature type="transmembrane region" description="Helical" evidence="8">
    <location>
        <begin position="31"/>
        <end position="50"/>
    </location>
</feature>
<feature type="transmembrane region" description="Helical" evidence="8">
    <location>
        <begin position="218"/>
        <end position="237"/>
    </location>
</feature>
<dbReference type="EMBL" id="DS469524">
    <property type="protein sequence ID" value="EDO46832.1"/>
    <property type="molecule type" value="Genomic_DNA"/>
</dbReference>
<keyword evidence="3" id="KW-0813">Transport</keyword>
<keyword evidence="4 8" id="KW-0812">Transmembrane</keyword>
<feature type="region of interest" description="Disordered" evidence="7">
    <location>
        <begin position="575"/>
        <end position="594"/>
    </location>
</feature>
<feature type="transmembrane region" description="Helical" evidence="8">
    <location>
        <begin position="153"/>
        <end position="174"/>
    </location>
</feature>
<dbReference type="PANTHER" id="PTHR31326">
    <property type="entry name" value="PROTEIN CLT2, CHLOROPLASTIC"/>
    <property type="match status" value="1"/>
</dbReference>
<evidence type="ECO:0000256" key="1">
    <source>
        <dbReference type="ARBA" id="ARBA00004141"/>
    </source>
</evidence>
<dbReference type="PhylomeDB" id="A7RP09"/>
<dbReference type="GO" id="GO:0022857">
    <property type="term" value="F:transmembrane transporter activity"/>
    <property type="evidence" value="ECO:0000318"/>
    <property type="project" value="GO_Central"/>
</dbReference>
<keyword evidence="6 8" id="KW-0472">Membrane</keyword>
<feature type="transmembrane region" description="Helical" evidence="8">
    <location>
        <begin position="127"/>
        <end position="147"/>
    </location>
</feature>
<protein>
    <submittedName>
        <fullName evidence="9">Uncharacterized protein</fullName>
    </submittedName>
</protein>
<evidence type="ECO:0000313" key="10">
    <source>
        <dbReference type="Proteomes" id="UP000001593"/>
    </source>
</evidence>
<comment type="subcellular location">
    <subcellularLocation>
        <location evidence="1">Membrane</location>
        <topology evidence="1">Multi-pass membrane protein</topology>
    </subcellularLocation>
</comment>
<feature type="transmembrane region" description="Helical" evidence="8">
    <location>
        <begin position="536"/>
        <end position="555"/>
    </location>
</feature>
<evidence type="ECO:0000313" key="9">
    <source>
        <dbReference type="EMBL" id="EDO46832.1"/>
    </source>
</evidence>
<keyword evidence="5 8" id="KW-1133">Transmembrane helix</keyword>
<comment type="similarity">
    <text evidence="2">Belongs to the CRT-like transporter family.</text>
</comment>
<evidence type="ECO:0000256" key="3">
    <source>
        <dbReference type="ARBA" id="ARBA00022448"/>
    </source>
</evidence>
<organism evidence="9 10">
    <name type="scientific">Nematostella vectensis</name>
    <name type="common">Starlet sea anemone</name>
    <dbReference type="NCBI Taxonomy" id="45351"/>
    <lineage>
        <taxon>Eukaryota</taxon>
        <taxon>Metazoa</taxon>
        <taxon>Cnidaria</taxon>
        <taxon>Anthozoa</taxon>
        <taxon>Hexacorallia</taxon>
        <taxon>Actiniaria</taxon>
        <taxon>Edwardsiidae</taxon>
        <taxon>Nematostella</taxon>
    </lineage>
</organism>
<dbReference type="Pfam" id="PF08627">
    <property type="entry name" value="CRT-like"/>
    <property type="match status" value="1"/>
</dbReference>
<feature type="transmembrane region" description="Helical" evidence="8">
    <location>
        <begin position="181"/>
        <end position="203"/>
    </location>
</feature>
<feature type="transmembrane region" description="Helical" evidence="8">
    <location>
        <begin position="413"/>
        <end position="436"/>
    </location>
</feature>
<keyword evidence="10" id="KW-1185">Reference proteome</keyword>
<dbReference type="InterPro" id="IPR013936">
    <property type="entry name" value="CRT-like"/>
</dbReference>
<proteinExistence type="inferred from homology"/>
<dbReference type="GO" id="GO:0034635">
    <property type="term" value="P:glutathione transport"/>
    <property type="evidence" value="ECO:0000318"/>
    <property type="project" value="GO_Central"/>
</dbReference>
<dbReference type="InParanoid" id="A7RP09"/>
<dbReference type="AlphaFoldDB" id="A7RP09"/>
<evidence type="ECO:0000256" key="7">
    <source>
        <dbReference type="SAM" id="MobiDB-lite"/>
    </source>
</evidence>
<evidence type="ECO:0000256" key="4">
    <source>
        <dbReference type="ARBA" id="ARBA00022692"/>
    </source>
</evidence>
<reference evidence="9 10" key="1">
    <citation type="journal article" date="2007" name="Science">
        <title>Sea anemone genome reveals ancestral eumetazoan gene repertoire and genomic organization.</title>
        <authorList>
            <person name="Putnam N.H."/>
            <person name="Srivastava M."/>
            <person name="Hellsten U."/>
            <person name="Dirks B."/>
            <person name="Chapman J."/>
            <person name="Salamov A."/>
            <person name="Terry A."/>
            <person name="Shapiro H."/>
            <person name="Lindquist E."/>
            <person name="Kapitonov V.V."/>
            <person name="Jurka J."/>
            <person name="Genikhovich G."/>
            <person name="Grigoriev I.V."/>
            <person name="Lucas S.M."/>
            <person name="Steele R.E."/>
            <person name="Finnerty J.R."/>
            <person name="Technau U."/>
            <person name="Martindale M.Q."/>
            <person name="Rokhsar D.S."/>
        </authorList>
    </citation>
    <scope>NUCLEOTIDE SEQUENCE [LARGE SCALE GENOMIC DNA]</scope>
    <source>
        <strain evidence="10">CH2 X CH6</strain>
    </source>
</reference>
<feature type="transmembrane region" description="Helical" evidence="8">
    <location>
        <begin position="476"/>
        <end position="494"/>
    </location>
</feature>
<evidence type="ECO:0000256" key="6">
    <source>
        <dbReference type="ARBA" id="ARBA00023136"/>
    </source>
</evidence>
<dbReference type="eggNOG" id="ENOG502RB7Q">
    <property type="taxonomic scope" value="Eukaryota"/>
</dbReference>
<evidence type="ECO:0000256" key="2">
    <source>
        <dbReference type="ARBA" id="ARBA00006690"/>
    </source>
</evidence>
<sequence length="594" mass="65799">MAIVMDPKDYDYDAPIQYINKKRFNFGLCEVPLYWANILFAFLAVAGQVGQNVSLPLWLVATKEFSTPSGNHTTLHATDTTGEMDAYFVVSFASMCFVVIFGIAILVMRFAKPGMIGETERMFPHTILFGVGLCDALNGSLVVFASPPSRTAPYLQAILGNFIIPLTIVLRFFVLRKKPTILKFVCGMLVLLALFICLLPSIFPKQLDPSPKGAGEGASGLAGVLWPICFMLGFVIMESKEHPRRSMSVGYIRNYTESEAQKEGGKDPWALVLCAERKLGKGVQQKIKGGDPGSAPSALTYVTRSALTYVTQNVLIYDTQGALTYVTRSAMTYVTQGALTYVTRSAMTYVTQSALTFVTQSALTHFTQNALTYVTQNALSKTYCLERRVPAAAMNVIEEKGLKMQNIMSRKGINIVYFLFWESVYQLLCVLALFWVDIIPSYGFANSISQFWKNWSFGFRCFFGGAGCNGVPGTRGTVFVVMYTISYIGGGFLLRYAEGATLLAIVTSLVTPLGFIFWTLFDSSPFKWHPVGHVSTWYALGALGLMVPAIFFYNFGSPEVERELRVREAVDPPYEYRPDSPGLRANETDPLIRT</sequence>
<gene>
    <name evidence="9" type="ORF">NEMVEDRAFT_v1g199934</name>
</gene>
<dbReference type="GO" id="GO:0016020">
    <property type="term" value="C:membrane"/>
    <property type="evidence" value="ECO:0007669"/>
    <property type="project" value="UniProtKB-SubCell"/>
</dbReference>
<dbReference type="Proteomes" id="UP000001593">
    <property type="component" value="Unassembled WGS sequence"/>
</dbReference>
<dbReference type="HOGENOM" id="CLU_459527_0_0_1"/>
<evidence type="ECO:0000256" key="5">
    <source>
        <dbReference type="ARBA" id="ARBA00022989"/>
    </source>
</evidence>
<accession>A7RP09</accession>
<feature type="transmembrane region" description="Helical" evidence="8">
    <location>
        <begin position="501"/>
        <end position="521"/>
    </location>
</feature>
<name>A7RP09_NEMVE</name>